<dbReference type="GO" id="GO:0004838">
    <property type="term" value="F:L-tyrosine-2-oxoglutarate transaminase activity"/>
    <property type="evidence" value="ECO:0007669"/>
    <property type="project" value="TreeGrafter"/>
</dbReference>
<dbReference type="FunFam" id="3.40.640.10:FF:000015">
    <property type="entry name" value="Aspartate aminotransferase"/>
    <property type="match status" value="1"/>
</dbReference>
<dbReference type="NCBIfam" id="NF006719">
    <property type="entry name" value="PRK09257.1"/>
    <property type="match status" value="1"/>
</dbReference>
<evidence type="ECO:0000313" key="8">
    <source>
        <dbReference type="EMBL" id="SAL44749.1"/>
    </source>
</evidence>
<dbReference type="GO" id="GO:0030170">
    <property type="term" value="F:pyridoxal phosphate binding"/>
    <property type="evidence" value="ECO:0007669"/>
    <property type="project" value="InterPro"/>
</dbReference>
<gene>
    <name evidence="8" type="ORF">AWB74_01893</name>
</gene>
<evidence type="ECO:0000256" key="5">
    <source>
        <dbReference type="ARBA" id="ARBA00022679"/>
    </source>
</evidence>
<dbReference type="InterPro" id="IPR015424">
    <property type="entry name" value="PyrdxlP-dep_Trfase"/>
</dbReference>
<dbReference type="Gene3D" id="3.40.640.10">
    <property type="entry name" value="Type I PLP-dependent aspartate aminotransferase-like (Major domain)"/>
    <property type="match status" value="1"/>
</dbReference>
<keyword evidence="4 8" id="KW-0032">Aminotransferase</keyword>
<comment type="similarity">
    <text evidence="2">Belongs to the class-I pyridoxal-phosphate-dependent aminotransferase family.</text>
</comment>
<dbReference type="CDD" id="cd00609">
    <property type="entry name" value="AAT_like"/>
    <property type="match status" value="1"/>
</dbReference>
<dbReference type="InterPro" id="IPR015422">
    <property type="entry name" value="PyrdxlP-dep_Trfase_small"/>
</dbReference>
<protein>
    <submittedName>
        <fullName evidence="8">Aromatic amino acid aminotransferase</fullName>
    </submittedName>
</protein>
<keyword evidence="5" id="KW-0808">Transferase</keyword>
<name>A0A158HL58_9BURK</name>
<dbReference type="GO" id="GO:0042802">
    <property type="term" value="F:identical protein binding"/>
    <property type="evidence" value="ECO:0007669"/>
    <property type="project" value="TreeGrafter"/>
</dbReference>
<evidence type="ECO:0000256" key="6">
    <source>
        <dbReference type="ARBA" id="ARBA00022898"/>
    </source>
</evidence>
<dbReference type="RefSeq" id="WP_061146505.1">
    <property type="nucleotide sequence ID" value="NZ_FCOM02000006.1"/>
</dbReference>
<keyword evidence="9" id="KW-1185">Reference proteome</keyword>
<dbReference type="InterPro" id="IPR004839">
    <property type="entry name" value="Aminotransferase_I/II_large"/>
</dbReference>
<evidence type="ECO:0000256" key="2">
    <source>
        <dbReference type="ARBA" id="ARBA00007441"/>
    </source>
</evidence>
<accession>A0A158HL58</accession>
<dbReference type="InterPro" id="IPR015421">
    <property type="entry name" value="PyrdxlP-dep_Trfase_major"/>
</dbReference>
<comment type="caution">
    <text evidence="8">The sequence shown here is derived from an EMBL/GenBank/DDBJ whole genome shotgun (WGS) entry which is preliminary data.</text>
</comment>
<dbReference type="Gene3D" id="3.90.1150.10">
    <property type="entry name" value="Aspartate Aminotransferase, domain 1"/>
    <property type="match status" value="1"/>
</dbReference>
<dbReference type="SUPFAM" id="SSF53383">
    <property type="entry name" value="PLP-dependent transferases"/>
    <property type="match status" value="1"/>
</dbReference>
<dbReference type="PANTHER" id="PTHR11879">
    <property type="entry name" value="ASPARTATE AMINOTRANSFERASE"/>
    <property type="match status" value="1"/>
</dbReference>
<proteinExistence type="inferred from homology"/>
<reference evidence="8" key="1">
    <citation type="submission" date="2016-01" db="EMBL/GenBank/DDBJ databases">
        <authorList>
            <person name="Peeters C."/>
        </authorList>
    </citation>
    <scope>NUCLEOTIDE SEQUENCE [LARGE SCALE GENOMIC DNA]</scope>
    <source>
        <strain evidence="8">LMG 29317</strain>
    </source>
</reference>
<dbReference type="OrthoDB" id="9766445at2"/>
<dbReference type="EMBL" id="FCOM02000006">
    <property type="protein sequence ID" value="SAL44749.1"/>
    <property type="molecule type" value="Genomic_DNA"/>
</dbReference>
<dbReference type="AlphaFoldDB" id="A0A158HL58"/>
<organism evidence="8 9">
    <name type="scientific">Caballeronia arvi</name>
    <dbReference type="NCBI Taxonomy" id="1777135"/>
    <lineage>
        <taxon>Bacteria</taxon>
        <taxon>Pseudomonadati</taxon>
        <taxon>Pseudomonadota</taxon>
        <taxon>Betaproteobacteria</taxon>
        <taxon>Burkholderiales</taxon>
        <taxon>Burkholderiaceae</taxon>
        <taxon>Caballeronia</taxon>
    </lineage>
</organism>
<evidence type="ECO:0000313" key="9">
    <source>
        <dbReference type="Proteomes" id="UP000055019"/>
    </source>
</evidence>
<dbReference type="InterPro" id="IPR000796">
    <property type="entry name" value="Asp_trans"/>
</dbReference>
<dbReference type="Proteomes" id="UP000055019">
    <property type="component" value="Unassembled WGS sequence"/>
</dbReference>
<dbReference type="PRINTS" id="PR00799">
    <property type="entry name" value="TRANSAMINASE"/>
</dbReference>
<comment type="cofactor">
    <cofactor evidence="1">
        <name>pyridoxal 5'-phosphate</name>
        <dbReference type="ChEBI" id="CHEBI:597326"/>
    </cofactor>
</comment>
<evidence type="ECO:0000256" key="1">
    <source>
        <dbReference type="ARBA" id="ARBA00001933"/>
    </source>
</evidence>
<feature type="domain" description="Aminotransferase class I/classII large" evidence="7">
    <location>
        <begin position="27"/>
        <end position="392"/>
    </location>
</feature>
<keyword evidence="6" id="KW-0663">Pyridoxal phosphate</keyword>
<evidence type="ECO:0000259" key="7">
    <source>
        <dbReference type="Pfam" id="PF00155"/>
    </source>
</evidence>
<dbReference type="GO" id="GO:0005829">
    <property type="term" value="C:cytosol"/>
    <property type="evidence" value="ECO:0007669"/>
    <property type="project" value="TreeGrafter"/>
</dbReference>
<comment type="subunit">
    <text evidence="3">Homodimer.</text>
</comment>
<evidence type="ECO:0000256" key="4">
    <source>
        <dbReference type="ARBA" id="ARBA00022576"/>
    </source>
</evidence>
<evidence type="ECO:0000256" key="3">
    <source>
        <dbReference type="ARBA" id="ARBA00011738"/>
    </source>
</evidence>
<dbReference type="Pfam" id="PF00155">
    <property type="entry name" value="Aminotran_1_2"/>
    <property type="match status" value="1"/>
</dbReference>
<dbReference type="PANTHER" id="PTHR11879:SF37">
    <property type="entry name" value="AROMATIC-AMINO-ACID AMINOTRANSFERASE"/>
    <property type="match status" value="1"/>
</dbReference>
<dbReference type="GO" id="GO:0033585">
    <property type="term" value="P:L-phenylalanine biosynthetic process from chorismate via phenylpyruvate"/>
    <property type="evidence" value="ECO:0007669"/>
    <property type="project" value="TreeGrafter"/>
</dbReference>
<dbReference type="FunFam" id="3.90.1150.10:FF:000001">
    <property type="entry name" value="Aspartate aminotransferase"/>
    <property type="match status" value="1"/>
</dbReference>
<sequence length="400" mass="44397">MFEHIDAYPGDPILSLNENFQKDPRTNKVNLSIGIYFDDEGRLPVMQAVREAELSILKDLGPKPYLPMAGFAHYRDAVQQLVFGNDSPARADGRIATVQTLGGSGALKVGADFIKRYFPQSKVWVSDPTWENHRFIFERAGFDVQTYPYYDEATGGLRFDAMLEGIDKLPAKSVVLLHACCHNPTGVDLDSAQWLKLIDVLQKRDLLPFVDMAYQGFGAGLDDDAFAVRELARRGVPSFIANSFSKNFSLYGERCGGLHVICDDAAEADRVLGQLTSAVRANYSNPPTHGAKIVTQVLNTPELKQSWQAELASMCERIARMRQAIHDGLKDHVKGEMLTRYVKQRGMFTYTGLVAEQADRLKEEFGVYILRSGRMCVAGLNERNVQVVADAIGKVLAAAK</sequence>